<evidence type="ECO:0000256" key="3">
    <source>
        <dbReference type="SAM" id="SignalP"/>
    </source>
</evidence>
<organism evidence="5 6">
    <name type="scientific">Lentisphaera profundi</name>
    <dbReference type="NCBI Taxonomy" id="1658616"/>
    <lineage>
        <taxon>Bacteria</taxon>
        <taxon>Pseudomonadati</taxon>
        <taxon>Lentisphaerota</taxon>
        <taxon>Lentisphaeria</taxon>
        <taxon>Lentisphaerales</taxon>
        <taxon>Lentisphaeraceae</taxon>
        <taxon>Lentisphaera</taxon>
    </lineage>
</organism>
<evidence type="ECO:0000256" key="2">
    <source>
        <dbReference type="ARBA" id="ARBA00012729"/>
    </source>
</evidence>
<dbReference type="InterPro" id="IPR011583">
    <property type="entry name" value="Chitinase_II/V-like_cat"/>
</dbReference>
<evidence type="ECO:0000256" key="1">
    <source>
        <dbReference type="ARBA" id="ARBA00000822"/>
    </source>
</evidence>
<dbReference type="InterPro" id="IPR001223">
    <property type="entry name" value="Glyco_hydro18_cat"/>
</dbReference>
<dbReference type="InterPro" id="IPR017853">
    <property type="entry name" value="GH"/>
</dbReference>
<dbReference type="InterPro" id="IPR050314">
    <property type="entry name" value="Glycosyl_Hydrlase_18"/>
</dbReference>
<sequence length="314" mass="35992">MKQQIRVFLRMGLLLICGICSAKEKFKHVEYYVWNRLAEKAIDKKAIKNVSILYYFKLVPDKEGHLKPSKEYVAQLAKLKSAKGIKTELWLGLGTLDNIAKDPEKQDVFIKDLHSLCRTYLFQGIDVDWEGEHIDNDDYTRILKRLSKEFRPSRKIAISVGTYGHYIVKARMTKEYADYVNIQCYYSTTNSWSVKQMGDILQSFHSKSSVPKSRILLGLPLYGALDARKHGSEGGTAYRTMIEQGADSRKNTWKEPSSGKVNHYSGVPLIKEKTRYARDNGYAGVFTWEISLDVPYESKDSILKAIDEVIQKGR</sequence>
<dbReference type="Proteomes" id="UP001214250">
    <property type="component" value="Chromosome 2"/>
</dbReference>
<keyword evidence="5" id="KW-0378">Hydrolase</keyword>
<dbReference type="GO" id="GO:0016787">
    <property type="term" value="F:hydrolase activity"/>
    <property type="evidence" value="ECO:0007669"/>
    <property type="project" value="UniProtKB-KW"/>
</dbReference>
<proteinExistence type="predicted"/>
<dbReference type="Pfam" id="PF00704">
    <property type="entry name" value="Glyco_hydro_18"/>
    <property type="match status" value="1"/>
</dbReference>
<dbReference type="SMART" id="SM00636">
    <property type="entry name" value="Glyco_18"/>
    <property type="match status" value="1"/>
</dbReference>
<accession>A0ABY7VUT3</accession>
<dbReference type="RefSeq" id="WP_274152674.1">
    <property type="nucleotide sequence ID" value="NZ_CP117812.1"/>
</dbReference>
<gene>
    <name evidence="5" type="ORF">PQO03_19240</name>
</gene>
<evidence type="ECO:0000313" key="5">
    <source>
        <dbReference type="EMBL" id="WDE97965.1"/>
    </source>
</evidence>
<dbReference type="PANTHER" id="PTHR11177:SF317">
    <property type="entry name" value="CHITINASE 12-RELATED"/>
    <property type="match status" value="1"/>
</dbReference>
<dbReference type="EMBL" id="CP117812">
    <property type="protein sequence ID" value="WDE97965.1"/>
    <property type="molecule type" value="Genomic_DNA"/>
</dbReference>
<dbReference type="EC" id="3.2.1.14" evidence="2"/>
<feature type="signal peptide" evidence="3">
    <location>
        <begin position="1"/>
        <end position="22"/>
    </location>
</feature>
<keyword evidence="6" id="KW-1185">Reference proteome</keyword>
<dbReference type="Gene3D" id="3.40.5.30">
    <property type="entry name" value="(Trans)glycosidases - domain 2"/>
    <property type="match status" value="1"/>
</dbReference>
<comment type="catalytic activity">
    <reaction evidence="1">
        <text>Random endo-hydrolysis of N-acetyl-beta-D-glucosaminide (1-&gt;4)-beta-linkages in chitin and chitodextrins.</text>
        <dbReference type="EC" id="3.2.1.14"/>
    </reaction>
</comment>
<protein>
    <recommendedName>
        <fullName evidence="2">chitinase</fullName>
        <ecNumber evidence="2">3.2.1.14</ecNumber>
    </recommendedName>
</protein>
<name>A0ABY7VUT3_9BACT</name>
<feature type="domain" description="GH18" evidence="4">
    <location>
        <begin position="26"/>
        <end position="313"/>
    </location>
</feature>
<dbReference type="Gene3D" id="3.20.20.80">
    <property type="entry name" value="Glycosidases"/>
    <property type="match status" value="1"/>
</dbReference>
<feature type="chain" id="PRO_5046094336" description="chitinase" evidence="3">
    <location>
        <begin position="23"/>
        <end position="314"/>
    </location>
</feature>
<dbReference type="PROSITE" id="PS51910">
    <property type="entry name" value="GH18_2"/>
    <property type="match status" value="1"/>
</dbReference>
<evidence type="ECO:0000259" key="4">
    <source>
        <dbReference type="PROSITE" id="PS51910"/>
    </source>
</evidence>
<keyword evidence="3" id="KW-0732">Signal</keyword>
<dbReference type="PANTHER" id="PTHR11177">
    <property type="entry name" value="CHITINASE"/>
    <property type="match status" value="1"/>
</dbReference>
<reference evidence="5 6" key="1">
    <citation type="submission" date="2023-02" db="EMBL/GenBank/DDBJ databases">
        <title>Genome sequence of Lentisphaera profundi SAORIC-696.</title>
        <authorList>
            <person name="Kim e."/>
            <person name="Cho J.-C."/>
            <person name="Choi A."/>
            <person name="Kang I."/>
        </authorList>
    </citation>
    <scope>NUCLEOTIDE SEQUENCE [LARGE SCALE GENOMIC DNA]</scope>
    <source>
        <strain evidence="5 6">SAORIC-696</strain>
    </source>
</reference>
<dbReference type="SUPFAM" id="SSF51445">
    <property type="entry name" value="(Trans)glycosidases"/>
    <property type="match status" value="1"/>
</dbReference>
<evidence type="ECO:0000313" key="6">
    <source>
        <dbReference type="Proteomes" id="UP001214250"/>
    </source>
</evidence>